<dbReference type="CDD" id="cd12099">
    <property type="entry name" value="DD_RII_PKA"/>
    <property type="match status" value="1"/>
</dbReference>
<keyword evidence="12" id="KW-1185">Reference proteome</keyword>
<feature type="binding site" evidence="7">
    <location>
        <position position="408"/>
    </location>
    <ligand>
        <name>3',5'-cyclic AMP</name>
        <dbReference type="ChEBI" id="CHEBI:58165"/>
        <label>2</label>
    </ligand>
</feature>
<evidence type="ECO:0000256" key="6">
    <source>
        <dbReference type="ARBA" id="ARBA00023149"/>
    </source>
</evidence>
<evidence type="ECO:0000256" key="3">
    <source>
        <dbReference type="ARBA" id="ARBA00022566"/>
    </source>
</evidence>
<evidence type="ECO:0000256" key="7">
    <source>
        <dbReference type="PIRSR" id="PIRSR000548-1"/>
    </source>
</evidence>
<dbReference type="PIRSF" id="PIRSF000548">
    <property type="entry name" value="PK_regulatory"/>
    <property type="match status" value="1"/>
</dbReference>
<dbReference type="Gene3D" id="2.60.120.10">
    <property type="entry name" value="Jelly Rolls"/>
    <property type="match status" value="2"/>
</dbReference>
<feature type="domain" description="Cyclic nucleotide-binding" evidence="9">
    <location>
        <begin position="334"/>
        <end position="448"/>
    </location>
</feature>
<keyword evidence="6 7" id="KW-0114">cAMP</keyword>
<dbReference type="PROSITE" id="PS50042">
    <property type="entry name" value="CNMP_BINDING_3"/>
    <property type="match status" value="2"/>
</dbReference>
<dbReference type="PRINTS" id="PR00103">
    <property type="entry name" value="CAMPKINASE"/>
</dbReference>
<dbReference type="PANTHER" id="PTHR11635">
    <property type="entry name" value="CAMP-DEPENDENT PROTEIN KINASE REGULATORY CHAIN"/>
    <property type="match status" value="1"/>
</dbReference>
<dbReference type="PROSITE" id="PS00888">
    <property type="entry name" value="CNMP_BINDING_1"/>
    <property type="match status" value="2"/>
</dbReference>
<dbReference type="SUPFAM" id="SSF47391">
    <property type="entry name" value="Dimerization-anchoring domain of cAMP-dependent PK regulatory subunit"/>
    <property type="match status" value="1"/>
</dbReference>
<dbReference type="AlphaFoldDB" id="A0A813NY08"/>
<dbReference type="Proteomes" id="UP000663829">
    <property type="component" value="Unassembled WGS sequence"/>
</dbReference>
<feature type="region of interest" description="Disordered" evidence="8">
    <location>
        <begin position="108"/>
        <end position="151"/>
    </location>
</feature>
<dbReference type="PANTHER" id="PTHR11635:SF152">
    <property type="entry name" value="CAMP-DEPENDENT PROTEIN KINASE TYPE I REGULATORY SUBUNIT-RELATED"/>
    <property type="match status" value="1"/>
</dbReference>
<feature type="binding site" evidence="7">
    <location>
        <position position="290"/>
    </location>
    <ligand>
        <name>3',5'-cyclic AMP</name>
        <dbReference type="ChEBI" id="CHEBI:58165"/>
        <label>1</label>
    </ligand>
</feature>
<dbReference type="GO" id="GO:0004862">
    <property type="term" value="F:cAMP-dependent protein kinase inhibitor activity"/>
    <property type="evidence" value="ECO:0007669"/>
    <property type="project" value="TreeGrafter"/>
</dbReference>
<keyword evidence="4" id="KW-0677">Repeat</keyword>
<dbReference type="CDD" id="cd00038">
    <property type="entry name" value="CAP_ED"/>
    <property type="match status" value="2"/>
</dbReference>
<reference evidence="10" key="1">
    <citation type="submission" date="2021-02" db="EMBL/GenBank/DDBJ databases">
        <authorList>
            <person name="Nowell W R."/>
        </authorList>
    </citation>
    <scope>NUCLEOTIDE SEQUENCE</scope>
</reference>
<gene>
    <name evidence="10" type="ORF">GPM918_LOCUS239</name>
    <name evidence="11" type="ORF">SRO942_LOCUS240</name>
</gene>
<evidence type="ECO:0000313" key="11">
    <source>
        <dbReference type="EMBL" id="CAF3518819.1"/>
    </source>
</evidence>
<name>A0A813NY08_9BILA</name>
<dbReference type="GO" id="GO:0005829">
    <property type="term" value="C:cytosol"/>
    <property type="evidence" value="ECO:0007669"/>
    <property type="project" value="TreeGrafter"/>
</dbReference>
<sequence>MSIEIPDELPLLLRNFTLSVLRSKPQDIIAHAVTYFTQLQQQRPSVTTQTSNTLAQPITSTPTPELSTNLSSNIETRLANSQHSISDNNNAITDDNDWSCEHRSKKMNQTVDNKQQNTLVNSSSSSSSSTSVEDEEKQEQSSDNDEAQDKIDEEFLRKRYVNKNEYRRVSVAAEKYNPEEDNDSDTENTFYPKTNEQRKRLKDAVIHSLLFRTLESSQIDQILNAMYEKEVTRGEVIIKQGDDGDNFYVIDKGTFDIYVSKQLDQTPVKVGEYDNKGSFGELALMYNQPRSATIIAATNGILWVMKRQTFRKLVLKYAFRKRQLYENFLKEVEILKLMNEYERSNVADALIPIVYEQNDLIIKQGDYGDRMFFIENGECDVIMNKHVHKTLSKGDYFGELALVNNEPRSATVKARTKAKLAYLEVESFERLMGPCMDLICRNMSKYTK</sequence>
<dbReference type="GO" id="GO:0034236">
    <property type="term" value="F:protein kinase A catalytic subunit binding"/>
    <property type="evidence" value="ECO:0007669"/>
    <property type="project" value="TreeGrafter"/>
</dbReference>
<evidence type="ECO:0000256" key="2">
    <source>
        <dbReference type="ARBA" id="ARBA00022553"/>
    </source>
</evidence>
<dbReference type="Pfam" id="PF00027">
    <property type="entry name" value="cNMP_binding"/>
    <property type="match status" value="2"/>
</dbReference>
<feature type="compositionally biased region" description="Low complexity" evidence="8">
    <location>
        <begin position="122"/>
        <end position="131"/>
    </location>
</feature>
<feature type="binding site" evidence="7">
    <location>
        <position position="281"/>
    </location>
    <ligand>
        <name>3',5'-cyclic AMP</name>
        <dbReference type="ChEBI" id="CHEBI:58165"/>
        <label>1</label>
    </ligand>
</feature>
<keyword evidence="5 7" id="KW-0547">Nucleotide-binding</keyword>
<evidence type="ECO:0000256" key="4">
    <source>
        <dbReference type="ARBA" id="ARBA00022737"/>
    </source>
</evidence>
<dbReference type="InterPro" id="IPR050503">
    <property type="entry name" value="cAMP-dep_PK_reg_su-like"/>
</dbReference>
<dbReference type="SMART" id="SM00100">
    <property type="entry name" value="cNMP"/>
    <property type="match status" value="2"/>
</dbReference>
<dbReference type="InterPro" id="IPR018488">
    <property type="entry name" value="cNMP-bd_CS"/>
</dbReference>
<dbReference type="FunFam" id="2.60.120.10:FF:000006">
    <property type="entry name" value="cAMP-dependent protein kinase type I-alpha regulatory subunit"/>
    <property type="match status" value="1"/>
</dbReference>
<proteinExistence type="inferred from homology"/>
<dbReference type="PROSITE" id="PS00889">
    <property type="entry name" value="CNMP_BINDING_2"/>
    <property type="match status" value="2"/>
</dbReference>
<evidence type="ECO:0000256" key="8">
    <source>
        <dbReference type="SAM" id="MobiDB-lite"/>
    </source>
</evidence>
<accession>A0A813NY08</accession>
<dbReference type="InterPro" id="IPR014710">
    <property type="entry name" value="RmlC-like_jellyroll"/>
</dbReference>
<feature type="domain" description="Cyclic nucleotide-binding" evidence="9">
    <location>
        <begin position="210"/>
        <end position="331"/>
    </location>
</feature>
<keyword evidence="2" id="KW-0597">Phosphoprotein</keyword>
<dbReference type="GO" id="GO:0030552">
    <property type="term" value="F:cAMP binding"/>
    <property type="evidence" value="ECO:0007669"/>
    <property type="project" value="UniProtKB-KW"/>
</dbReference>
<protein>
    <recommendedName>
        <fullName evidence="9">Cyclic nucleotide-binding domain-containing protein</fullName>
    </recommendedName>
</protein>
<feature type="compositionally biased region" description="Polar residues" evidence="8">
    <location>
        <begin position="108"/>
        <end position="121"/>
    </location>
</feature>
<organism evidence="10 12">
    <name type="scientific">Didymodactylos carnosus</name>
    <dbReference type="NCBI Taxonomy" id="1234261"/>
    <lineage>
        <taxon>Eukaryota</taxon>
        <taxon>Metazoa</taxon>
        <taxon>Spiralia</taxon>
        <taxon>Gnathifera</taxon>
        <taxon>Rotifera</taxon>
        <taxon>Eurotatoria</taxon>
        <taxon>Bdelloidea</taxon>
        <taxon>Philodinida</taxon>
        <taxon>Philodinidae</taxon>
        <taxon>Didymodactylos</taxon>
    </lineage>
</organism>
<dbReference type="EMBL" id="CAJOBC010000016">
    <property type="protein sequence ID" value="CAF3518819.1"/>
    <property type="molecule type" value="Genomic_DNA"/>
</dbReference>
<feature type="region of interest" description="Disordered" evidence="8">
    <location>
        <begin position="41"/>
        <end position="69"/>
    </location>
</feature>
<evidence type="ECO:0000313" key="12">
    <source>
        <dbReference type="Proteomes" id="UP000663829"/>
    </source>
</evidence>
<dbReference type="FunFam" id="2.60.120.10:FF:000017">
    <property type="entry name" value="cAMP-dependent protein kinase type II regulatory subunit"/>
    <property type="match status" value="1"/>
</dbReference>
<dbReference type="InterPro" id="IPR018490">
    <property type="entry name" value="cNMP-bd_dom_sf"/>
</dbReference>
<dbReference type="InterPro" id="IPR000595">
    <property type="entry name" value="cNMP-bd_dom"/>
</dbReference>
<dbReference type="Proteomes" id="UP000681722">
    <property type="component" value="Unassembled WGS sequence"/>
</dbReference>
<dbReference type="SUPFAM" id="SSF51206">
    <property type="entry name" value="cAMP-binding domain-like"/>
    <property type="match status" value="2"/>
</dbReference>
<evidence type="ECO:0000256" key="1">
    <source>
        <dbReference type="ARBA" id="ARBA00005753"/>
    </source>
</evidence>
<feature type="binding site" evidence="7">
    <location>
        <position position="399"/>
    </location>
    <ligand>
        <name>3',5'-cyclic AMP</name>
        <dbReference type="ChEBI" id="CHEBI:58165"/>
        <label>2</label>
    </ligand>
</feature>
<feature type="region of interest" description="Disordered" evidence="8">
    <location>
        <begin position="174"/>
        <end position="195"/>
    </location>
</feature>
<dbReference type="OrthoDB" id="417078at2759"/>
<dbReference type="GO" id="GO:0005952">
    <property type="term" value="C:cAMP-dependent protein kinase complex"/>
    <property type="evidence" value="ECO:0007669"/>
    <property type="project" value="InterPro"/>
</dbReference>
<evidence type="ECO:0000313" key="10">
    <source>
        <dbReference type="EMBL" id="CAF0740563.1"/>
    </source>
</evidence>
<comment type="similarity">
    <text evidence="1">Belongs to the cAMP-dependent kinase regulatory chain family.</text>
</comment>
<keyword evidence="3 7" id="KW-0116">cAMP-binding</keyword>
<dbReference type="EMBL" id="CAJNOQ010000016">
    <property type="protein sequence ID" value="CAF0740563.1"/>
    <property type="molecule type" value="Genomic_DNA"/>
</dbReference>
<comment type="caution">
    <text evidence="10">The sequence shown here is derived from an EMBL/GenBank/DDBJ whole genome shotgun (WGS) entry which is preliminary data.</text>
</comment>
<feature type="compositionally biased region" description="Acidic residues" evidence="8">
    <location>
        <begin position="132"/>
        <end position="146"/>
    </location>
</feature>
<dbReference type="InterPro" id="IPR012198">
    <property type="entry name" value="cAMP_dep_PK_reg_su"/>
</dbReference>
<evidence type="ECO:0000259" key="9">
    <source>
        <dbReference type="PROSITE" id="PS50042"/>
    </source>
</evidence>
<evidence type="ECO:0000256" key="5">
    <source>
        <dbReference type="ARBA" id="ARBA00022741"/>
    </source>
</evidence>
<dbReference type="Gene3D" id="1.20.890.10">
    <property type="entry name" value="cAMP-dependent protein kinase regulatory subunit, dimerization-anchoring domain"/>
    <property type="match status" value="1"/>
</dbReference>